<feature type="transmembrane region" description="Helical" evidence="2">
    <location>
        <begin position="59"/>
        <end position="81"/>
    </location>
</feature>
<dbReference type="InterPro" id="IPR045584">
    <property type="entry name" value="Pilin-like"/>
</dbReference>
<accession>A0A6J6BET1</accession>
<evidence type="ECO:0000256" key="1">
    <source>
        <dbReference type="SAM" id="MobiDB-lite"/>
    </source>
</evidence>
<proteinExistence type="predicted"/>
<dbReference type="InterPro" id="IPR012902">
    <property type="entry name" value="N_methyl_site"/>
</dbReference>
<organism evidence="3">
    <name type="scientific">freshwater metagenome</name>
    <dbReference type="NCBI Taxonomy" id="449393"/>
    <lineage>
        <taxon>unclassified sequences</taxon>
        <taxon>metagenomes</taxon>
        <taxon>ecological metagenomes</taxon>
    </lineage>
</organism>
<dbReference type="AlphaFoldDB" id="A0A6J6BET1"/>
<dbReference type="Gene3D" id="3.30.700.10">
    <property type="entry name" value="Glycoprotein, Type 4 Pilin"/>
    <property type="match status" value="1"/>
</dbReference>
<keyword evidence="2" id="KW-0472">Membrane</keyword>
<dbReference type="NCBIfam" id="TIGR02532">
    <property type="entry name" value="IV_pilin_GFxxxE"/>
    <property type="match status" value="1"/>
</dbReference>
<name>A0A6J6BET1_9ZZZZ</name>
<feature type="region of interest" description="Disordered" evidence="1">
    <location>
        <begin position="1"/>
        <end position="37"/>
    </location>
</feature>
<keyword evidence="2" id="KW-1133">Transmembrane helix</keyword>
<sequence length="190" mass="19814">MRRHAAKRGRGTARRRTGLAIPGAGRAGRGVDTNSQEAVDPVEVAPHATRDRGGTLTELLVTIVIMGVVLAPVMDAVLGAISASSTNRGLANVETALHNAADKVNRARRGCDYTVFVAAAAQSQGWPSSAATVQQFHYVPGSTSATLGTWANGACPATGLQDLLVQMVSITMRNPDTGTQRTIQVVKSDV</sequence>
<reference evidence="3" key="1">
    <citation type="submission" date="2020-05" db="EMBL/GenBank/DDBJ databases">
        <authorList>
            <person name="Chiriac C."/>
            <person name="Salcher M."/>
            <person name="Ghai R."/>
            <person name="Kavagutti S V."/>
        </authorList>
    </citation>
    <scope>NUCLEOTIDE SEQUENCE</scope>
</reference>
<protein>
    <submittedName>
        <fullName evidence="3">Unannotated protein</fullName>
    </submittedName>
</protein>
<gene>
    <name evidence="3" type="ORF">UFOPK1493_00053</name>
</gene>
<feature type="compositionally biased region" description="Basic residues" evidence="1">
    <location>
        <begin position="1"/>
        <end position="17"/>
    </location>
</feature>
<keyword evidence="2" id="KW-0812">Transmembrane</keyword>
<dbReference type="Pfam" id="PF07963">
    <property type="entry name" value="N_methyl"/>
    <property type="match status" value="1"/>
</dbReference>
<dbReference type="SUPFAM" id="SSF54523">
    <property type="entry name" value="Pili subunits"/>
    <property type="match status" value="1"/>
</dbReference>
<evidence type="ECO:0000256" key="2">
    <source>
        <dbReference type="SAM" id="Phobius"/>
    </source>
</evidence>
<evidence type="ECO:0000313" key="3">
    <source>
        <dbReference type="EMBL" id="CAB4536899.1"/>
    </source>
</evidence>
<dbReference type="EMBL" id="CAEZSR010000001">
    <property type="protein sequence ID" value="CAB4536899.1"/>
    <property type="molecule type" value="Genomic_DNA"/>
</dbReference>